<evidence type="ECO:0000313" key="2">
    <source>
        <dbReference type="EMBL" id="MDN5212523.1"/>
    </source>
</evidence>
<feature type="domain" description="Predicted 3'-5' exonuclease PolB-like" evidence="1">
    <location>
        <begin position="64"/>
        <end position="230"/>
    </location>
</feature>
<dbReference type="GO" id="GO:0004527">
    <property type="term" value="F:exonuclease activity"/>
    <property type="evidence" value="ECO:0007669"/>
    <property type="project" value="UniProtKB-KW"/>
</dbReference>
<organism evidence="2 3">
    <name type="scientific">Agaribacillus aureus</name>
    <dbReference type="NCBI Taxonomy" id="3051825"/>
    <lineage>
        <taxon>Bacteria</taxon>
        <taxon>Pseudomonadati</taxon>
        <taxon>Bacteroidota</taxon>
        <taxon>Cytophagia</taxon>
        <taxon>Cytophagales</taxon>
        <taxon>Splendidivirgaceae</taxon>
        <taxon>Agaribacillus</taxon>
    </lineage>
</organism>
<evidence type="ECO:0000259" key="1">
    <source>
        <dbReference type="Pfam" id="PF10108"/>
    </source>
</evidence>
<dbReference type="Gene3D" id="3.30.420.10">
    <property type="entry name" value="Ribonuclease H-like superfamily/Ribonuclease H"/>
    <property type="match status" value="1"/>
</dbReference>
<protein>
    <submittedName>
        <fullName evidence="2">3'-5' exonuclease</fullName>
        <ecNumber evidence="2">3.1.-.-</ecNumber>
    </submittedName>
</protein>
<dbReference type="RefSeq" id="WP_346757841.1">
    <property type="nucleotide sequence ID" value="NZ_JAUJEB010000001.1"/>
</dbReference>
<dbReference type="InterPro" id="IPR019288">
    <property type="entry name" value="3'-5'_exonuclease_PolB-like"/>
</dbReference>
<reference evidence="2" key="1">
    <citation type="submission" date="2023-06" db="EMBL/GenBank/DDBJ databases">
        <title>Genomic of Agaribacillus aureum.</title>
        <authorList>
            <person name="Wang G."/>
        </authorList>
    </citation>
    <scope>NUCLEOTIDE SEQUENCE</scope>
    <source>
        <strain evidence="2">BMA12</strain>
    </source>
</reference>
<keyword evidence="3" id="KW-1185">Reference proteome</keyword>
<dbReference type="SUPFAM" id="SSF53098">
    <property type="entry name" value="Ribonuclease H-like"/>
    <property type="match status" value="1"/>
</dbReference>
<comment type="caution">
    <text evidence="2">The sequence shown here is derived from an EMBL/GenBank/DDBJ whole genome shotgun (WGS) entry which is preliminary data.</text>
</comment>
<dbReference type="Pfam" id="PF10108">
    <property type="entry name" value="DNA_pol_B_exo2"/>
    <property type="match status" value="1"/>
</dbReference>
<keyword evidence="2" id="KW-0540">Nuclease</keyword>
<sequence>MYEKDNLSQLLFIDIETVAQCEDYLQLDHSSQLFWQKKAANFKNESGLNVREIYEQRAGIYAEFGKIVSIGLGYFKFDGEENLTFRVKAITNDDELLILREFTDLLRRKFDQEKLIFCAHNGKEFDFPYLCRRMTVNRITIPEALSLRGKKPWEVKHLDTMDMWKFGDRKQYTSLDLLANILGVESSKDDITGSDVNTVYYRDKNLNRIAAYCKKDVVVTAQVYLALQHMPLLSNDDIVMV</sequence>
<dbReference type="EMBL" id="JAUJEB010000001">
    <property type="protein sequence ID" value="MDN5212523.1"/>
    <property type="molecule type" value="Genomic_DNA"/>
</dbReference>
<keyword evidence="2" id="KW-0378">Hydrolase</keyword>
<dbReference type="InterPro" id="IPR012337">
    <property type="entry name" value="RNaseH-like_sf"/>
</dbReference>
<accession>A0ABT8L8G9</accession>
<proteinExistence type="predicted"/>
<dbReference type="InterPro" id="IPR036397">
    <property type="entry name" value="RNaseH_sf"/>
</dbReference>
<gene>
    <name evidence="2" type="ORF">QQ020_10725</name>
</gene>
<dbReference type="EC" id="3.1.-.-" evidence="2"/>
<keyword evidence="2" id="KW-0269">Exonuclease</keyword>
<dbReference type="Proteomes" id="UP001172083">
    <property type="component" value="Unassembled WGS sequence"/>
</dbReference>
<evidence type="ECO:0000313" key="3">
    <source>
        <dbReference type="Proteomes" id="UP001172083"/>
    </source>
</evidence>
<dbReference type="CDD" id="cd05782">
    <property type="entry name" value="DNA_polB_like1_exo"/>
    <property type="match status" value="1"/>
</dbReference>
<name>A0ABT8L8G9_9BACT</name>